<evidence type="ECO:0000313" key="2">
    <source>
        <dbReference type="Proteomes" id="UP000272690"/>
    </source>
</evidence>
<dbReference type="EMBL" id="LR134327">
    <property type="protein sequence ID" value="VEF44535.1"/>
    <property type="molecule type" value="Genomic_DNA"/>
</dbReference>
<dbReference type="AlphaFoldDB" id="A0A3S4QT59"/>
<sequence>MPEQPINEFEYFQGQKIPLKCVHFFTQIMEENLCSEKVAWAA</sequence>
<accession>A0A3S4QT59</accession>
<dbReference type="Proteomes" id="UP000272690">
    <property type="component" value="Chromosome"/>
</dbReference>
<gene>
    <name evidence="1" type="ORF">NCTC5906_02030</name>
</gene>
<evidence type="ECO:0000313" key="1">
    <source>
        <dbReference type="EMBL" id="VEF44535.1"/>
    </source>
</evidence>
<protein>
    <submittedName>
        <fullName evidence="1">Uncharacterized protein</fullName>
    </submittedName>
</protein>
<reference evidence="1 2" key="1">
    <citation type="submission" date="2018-12" db="EMBL/GenBank/DDBJ databases">
        <authorList>
            <consortium name="Pathogen Informatics"/>
        </authorList>
    </citation>
    <scope>NUCLEOTIDE SEQUENCE [LARGE SCALE GENOMIC DNA]</scope>
    <source>
        <strain evidence="1 2">NCTC5906</strain>
    </source>
</reference>
<organism evidence="1 2">
    <name type="scientific">Aggregatibacter aphrophilus ATCC 33389</name>
    <dbReference type="NCBI Taxonomy" id="985008"/>
    <lineage>
        <taxon>Bacteria</taxon>
        <taxon>Pseudomonadati</taxon>
        <taxon>Pseudomonadota</taxon>
        <taxon>Gammaproteobacteria</taxon>
        <taxon>Pasteurellales</taxon>
        <taxon>Pasteurellaceae</taxon>
        <taxon>Aggregatibacter</taxon>
    </lineage>
</organism>
<proteinExistence type="predicted"/>
<name>A0A3S4QT59_AGGAP</name>